<dbReference type="KEGG" id="bgd:bgla_2g16180"/>
<keyword evidence="2" id="KW-0812">Transmembrane</keyword>
<keyword evidence="3" id="KW-0449">Lipoprotein</keyword>
<dbReference type="AlphaFoldDB" id="F2LNA0"/>
<evidence type="ECO:0000256" key="2">
    <source>
        <dbReference type="SAM" id="Phobius"/>
    </source>
</evidence>
<evidence type="ECO:0000256" key="1">
    <source>
        <dbReference type="SAM" id="MobiDB-lite"/>
    </source>
</evidence>
<organism evidence="3 4">
    <name type="scientific">Burkholderia gladioli (strain BSR3)</name>
    <dbReference type="NCBI Taxonomy" id="999541"/>
    <lineage>
        <taxon>Bacteria</taxon>
        <taxon>Pseudomonadati</taxon>
        <taxon>Pseudomonadota</taxon>
        <taxon>Betaproteobacteria</taxon>
        <taxon>Burkholderiales</taxon>
        <taxon>Burkholderiaceae</taxon>
        <taxon>Burkholderia</taxon>
    </lineage>
</organism>
<feature type="transmembrane region" description="Helical" evidence="2">
    <location>
        <begin position="6"/>
        <end position="24"/>
    </location>
</feature>
<reference evidence="3 4" key="1">
    <citation type="journal article" date="2011" name="J. Bacteriol.">
        <title>Complete genome sequence of Burkholderia gladioli BSR3.</title>
        <authorList>
            <person name="Seo Y.S."/>
            <person name="Lim J."/>
            <person name="Choi B.S."/>
            <person name="Kim H."/>
            <person name="Goo E."/>
            <person name="Lee B."/>
            <person name="Lim J.S."/>
            <person name="Choi I.Y."/>
            <person name="Moon J.S."/>
            <person name="Kim J."/>
            <person name="Hwang I."/>
        </authorList>
    </citation>
    <scope>NUCLEOTIDE SEQUENCE [LARGE SCALE GENOMIC DNA]</scope>
    <source>
        <strain evidence="3 4">BSR3</strain>
    </source>
</reference>
<sequence>MENFGIGLILIGVLMALAGGSGFVDTRKVDRRFRTGYKNNEPDARNFGRSGKILMYGVGVCIIGAAINSYTHSDRAASSVSNDSNQVVPTSTATIDARADQSSSSSDVVKLDPNLRQSLASNRADTDSLAQASSNVSQENRSLSAGRADDASTPMGSRRSFETSFDCNLASHDDEVAICGDAGLAAMDKRLGQLYGATMKTIADPDALRQSEAEWVGVRHGCNSDLDCLRHAYGERIGQFLGSVGSKPLIATNSPSVEQ</sequence>
<feature type="transmembrane region" description="Helical" evidence="2">
    <location>
        <begin position="53"/>
        <end position="71"/>
    </location>
</feature>
<keyword evidence="4" id="KW-1185">Reference proteome</keyword>
<dbReference type="RefSeq" id="WP_013690390.1">
    <property type="nucleotide sequence ID" value="NC_015376.1"/>
</dbReference>
<accession>F2LNA0</accession>
<keyword evidence="2" id="KW-0472">Membrane</keyword>
<feature type="region of interest" description="Disordered" evidence="1">
    <location>
        <begin position="93"/>
        <end position="112"/>
    </location>
</feature>
<protein>
    <submittedName>
        <fullName evidence="3">Lipoprotein-like protein</fullName>
    </submittedName>
</protein>
<proteinExistence type="predicted"/>
<gene>
    <name evidence="3" type="ordered locus">bgla_2g16180</name>
</gene>
<dbReference type="eggNOG" id="COG4461">
    <property type="taxonomic scope" value="Bacteria"/>
</dbReference>
<keyword evidence="2" id="KW-1133">Transmembrane helix</keyword>
<dbReference type="EMBL" id="CP002600">
    <property type="protein sequence ID" value="AEA64063.1"/>
    <property type="molecule type" value="Genomic_DNA"/>
</dbReference>
<name>F2LNA0_BURGS</name>
<feature type="compositionally biased region" description="Polar residues" evidence="1">
    <location>
        <begin position="120"/>
        <end position="143"/>
    </location>
</feature>
<dbReference type="Proteomes" id="UP000008316">
    <property type="component" value="Chromosome 2"/>
</dbReference>
<feature type="region of interest" description="Disordered" evidence="1">
    <location>
        <begin position="120"/>
        <end position="157"/>
    </location>
</feature>
<evidence type="ECO:0000313" key="4">
    <source>
        <dbReference type="Proteomes" id="UP000008316"/>
    </source>
</evidence>
<dbReference type="STRING" id="999541.bgla_2g16180"/>
<dbReference type="HOGENOM" id="CLU_1131910_0_0_4"/>
<evidence type="ECO:0000313" key="3">
    <source>
        <dbReference type="EMBL" id="AEA64063.1"/>
    </source>
</evidence>